<name>A0A0R2I284_9LACO</name>
<dbReference type="Gene3D" id="3.40.50.1000">
    <property type="entry name" value="HAD superfamily/HAD-like"/>
    <property type="match status" value="2"/>
</dbReference>
<dbReference type="Pfam" id="PF13344">
    <property type="entry name" value="Hydrolase_6"/>
    <property type="match status" value="1"/>
</dbReference>
<dbReference type="InterPro" id="IPR006354">
    <property type="entry name" value="HAD-SF_hydro_IIA_hyp1"/>
</dbReference>
<dbReference type="OrthoDB" id="9810449at2"/>
<evidence type="ECO:0000256" key="1">
    <source>
        <dbReference type="ARBA" id="ARBA00006696"/>
    </source>
</evidence>
<dbReference type="STRING" id="396268.IV45_GL001112"/>
<dbReference type="PANTHER" id="PTHR19288:SF46">
    <property type="entry name" value="HALOACID DEHALOGENASE-LIKE HYDROLASE DOMAIN-CONTAINING PROTEIN 2"/>
    <property type="match status" value="1"/>
</dbReference>
<sequence length="261" mass="28789">MKKYQGYFIDLDGTVYKGKDRIPAAARFIRRLQAAHKTILFVTNNSTRQPSFVADNLAHNHDIHVSADNVYTSALATADYLDGIAGDRRKVYIVGESGLAAALQAKHFELTNDDEEVQPDYVVVGLDTNTNYHKLEQAVLDIRAGARFIGTNGDSNLPNERGMTPGAGSLVKLVEYATQKKPLMVGKPQTTIMKMALQKCHLSVDDVLMVGDNYHTDIEAGINVGMDTLLVYTGLSKPADVKREKVQPTYTVESLDEWSVQ</sequence>
<evidence type="ECO:0000313" key="9">
    <source>
        <dbReference type="EMBL" id="KRN59369.1"/>
    </source>
</evidence>
<evidence type="ECO:0000256" key="3">
    <source>
        <dbReference type="ARBA" id="ARBA00022801"/>
    </source>
</evidence>
<dbReference type="AlphaFoldDB" id="A0A0R2I284"/>
<gene>
    <name evidence="9" type="ORF">IV45_GL001112</name>
</gene>
<feature type="binding site" evidence="8">
    <location>
        <position position="212"/>
    </location>
    <ligand>
        <name>Mg(2+)</name>
        <dbReference type="ChEBI" id="CHEBI:18420"/>
    </ligand>
</feature>
<protein>
    <recommendedName>
        <fullName evidence="5">Acid sugar phosphatase</fullName>
        <ecNumber evidence="5">3.1.3.-</ecNumber>
    </recommendedName>
</protein>
<accession>A0A0R2I284</accession>
<keyword evidence="10" id="KW-1185">Reference proteome</keyword>
<dbReference type="SFLD" id="SFLDS00003">
    <property type="entry name" value="Haloacid_Dehalogenase"/>
    <property type="match status" value="1"/>
</dbReference>
<feature type="active site" description="Proton donor" evidence="6">
    <location>
        <position position="12"/>
    </location>
</feature>
<feature type="active site" description="Nucleophile" evidence="6">
    <location>
        <position position="10"/>
    </location>
</feature>
<feature type="binding site" evidence="8">
    <location>
        <position position="10"/>
    </location>
    <ligand>
        <name>Mg(2+)</name>
        <dbReference type="ChEBI" id="CHEBI:18420"/>
    </ligand>
</feature>
<dbReference type="Pfam" id="PF13242">
    <property type="entry name" value="Hydrolase_like"/>
    <property type="match status" value="1"/>
</dbReference>
<dbReference type="SUPFAM" id="SSF56784">
    <property type="entry name" value="HAD-like"/>
    <property type="match status" value="1"/>
</dbReference>
<dbReference type="FunFam" id="3.40.50.1000:FF:000053">
    <property type="entry name" value="TIGR01457 family HAD hydrolase"/>
    <property type="match status" value="1"/>
</dbReference>
<reference evidence="9 10" key="1">
    <citation type="journal article" date="2015" name="Genome Announc.">
        <title>Expanding the biotechnology potential of lactobacilli through comparative genomics of 213 strains and associated genera.</title>
        <authorList>
            <person name="Sun Z."/>
            <person name="Harris H.M."/>
            <person name="McCann A."/>
            <person name="Guo C."/>
            <person name="Argimon S."/>
            <person name="Zhang W."/>
            <person name="Yang X."/>
            <person name="Jeffery I.B."/>
            <person name="Cooney J.C."/>
            <person name="Kagawa T.F."/>
            <person name="Liu W."/>
            <person name="Song Y."/>
            <person name="Salvetti E."/>
            <person name="Wrobel A."/>
            <person name="Rasinkangas P."/>
            <person name="Parkhill J."/>
            <person name="Rea M.C."/>
            <person name="O'Sullivan O."/>
            <person name="Ritari J."/>
            <person name="Douillard F.P."/>
            <person name="Paul Ross R."/>
            <person name="Yang R."/>
            <person name="Briner A.E."/>
            <person name="Felis G.E."/>
            <person name="de Vos W.M."/>
            <person name="Barrangou R."/>
            <person name="Klaenhammer T.R."/>
            <person name="Caufield P.W."/>
            <person name="Cui Y."/>
            <person name="Zhang H."/>
            <person name="O'Toole P.W."/>
        </authorList>
    </citation>
    <scope>NUCLEOTIDE SEQUENCE [LARGE SCALE GENOMIC DNA]</scope>
    <source>
        <strain evidence="9 10">DSM 17896</strain>
    </source>
</reference>
<evidence type="ECO:0000256" key="5">
    <source>
        <dbReference type="PIRNR" id="PIRNR000915"/>
    </source>
</evidence>
<feature type="binding site" evidence="8">
    <location>
        <position position="12"/>
    </location>
    <ligand>
        <name>Mg(2+)</name>
        <dbReference type="ChEBI" id="CHEBI:18420"/>
    </ligand>
</feature>
<dbReference type="NCBIfam" id="TIGR01460">
    <property type="entry name" value="HAD-SF-IIA"/>
    <property type="match status" value="1"/>
</dbReference>
<evidence type="ECO:0000256" key="8">
    <source>
        <dbReference type="PIRSR" id="PIRSR000915-3"/>
    </source>
</evidence>
<dbReference type="InterPro" id="IPR036412">
    <property type="entry name" value="HAD-like_sf"/>
</dbReference>
<evidence type="ECO:0000256" key="6">
    <source>
        <dbReference type="PIRSR" id="PIRSR000915-1"/>
    </source>
</evidence>
<comment type="similarity">
    <text evidence="1 5">Belongs to the HAD-like hydrolase superfamily. NagD family.</text>
</comment>
<dbReference type="EC" id="3.1.3.-" evidence="5"/>
<keyword evidence="2 5" id="KW-0479">Metal-binding</keyword>
<comment type="caution">
    <text evidence="9">The sequence shown here is derived from an EMBL/GenBank/DDBJ whole genome shotgun (WGS) entry which is preliminary data.</text>
</comment>
<evidence type="ECO:0000256" key="2">
    <source>
        <dbReference type="ARBA" id="ARBA00022723"/>
    </source>
</evidence>
<dbReference type="SFLD" id="SFLDG01139">
    <property type="entry name" value="C2.A:_Pyridoxal_Phosphate_Phos"/>
    <property type="match status" value="1"/>
</dbReference>
<dbReference type="GO" id="GO:0046872">
    <property type="term" value="F:metal ion binding"/>
    <property type="evidence" value="ECO:0007669"/>
    <property type="project" value="UniProtKB-KW"/>
</dbReference>
<feature type="binding site" evidence="7">
    <location>
        <position position="187"/>
    </location>
    <ligand>
        <name>substrate</name>
    </ligand>
</feature>
<keyword evidence="4 5" id="KW-0460">Magnesium</keyword>
<dbReference type="PATRIC" id="fig|396268.3.peg.1125"/>
<evidence type="ECO:0000313" key="10">
    <source>
        <dbReference type="Proteomes" id="UP000050934"/>
    </source>
</evidence>
<comment type="function">
    <text evidence="5">Catalyzes the dephosphorylation of 2-6 carbon acid sugars in vitro.</text>
</comment>
<dbReference type="PANTHER" id="PTHR19288">
    <property type="entry name" value="4-NITROPHENYLPHOSPHATASE-RELATED"/>
    <property type="match status" value="1"/>
</dbReference>
<keyword evidence="3 9" id="KW-0378">Hydrolase</keyword>
<organism evidence="9 10">
    <name type="scientific">Limosilactobacillus secaliphilus</name>
    <dbReference type="NCBI Taxonomy" id="396268"/>
    <lineage>
        <taxon>Bacteria</taxon>
        <taxon>Bacillati</taxon>
        <taxon>Bacillota</taxon>
        <taxon>Bacilli</taxon>
        <taxon>Lactobacillales</taxon>
        <taxon>Lactobacillaceae</taxon>
        <taxon>Limosilactobacillus</taxon>
    </lineage>
</organism>
<dbReference type="GO" id="GO:0016791">
    <property type="term" value="F:phosphatase activity"/>
    <property type="evidence" value="ECO:0007669"/>
    <property type="project" value="TreeGrafter"/>
</dbReference>
<dbReference type="NCBIfam" id="TIGR01457">
    <property type="entry name" value="HAD-SF-IIA-hyp2"/>
    <property type="match status" value="1"/>
</dbReference>
<comment type="cofactor">
    <cofactor evidence="8">
        <name>Mg(2+)</name>
        <dbReference type="ChEBI" id="CHEBI:18420"/>
    </cofactor>
    <text evidence="8">Divalent metal ions. Mg(2+) is the most effective.</text>
</comment>
<dbReference type="InterPro" id="IPR023214">
    <property type="entry name" value="HAD_sf"/>
</dbReference>
<dbReference type="PIRSF" id="PIRSF000915">
    <property type="entry name" value="PGP-type_phosphatase"/>
    <property type="match status" value="1"/>
</dbReference>
<dbReference type="Proteomes" id="UP000050934">
    <property type="component" value="Unassembled WGS sequence"/>
</dbReference>
<evidence type="ECO:0000256" key="4">
    <source>
        <dbReference type="ARBA" id="ARBA00022842"/>
    </source>
</evidence>
<evidence type="ECO:0000256" key="7">
    <source>
        <dbReference type="PIRSR" id="PIRSR000915-2"/>
    </source>
</evidence>
<dbReference type="InterPro" id="IPR006357">
    <property type="entry name" value="HAD-SF_hydro_IIA"/>
</dbReference>
<dbReference type="EMBL" id="JQBW01000004">
    <property type="protein sequence ID" value="KRN59369.1"/>
    <property type="molecule type" value="Genomic_DNA"/>
</dbReference>
<dbReference type="RefSeq" id="WP_057739416.1">
    <property type="nucleotide sequence ID" value="NZ_JQBW01000004.1"/>
</dbReference>
<dbReference type="CDD" id="cd07530">
    <property type="entry name" value="HAD_Pase_UmpH-like"/>
    <property type="match status" value="1"/>
</dbReference>
<dbReference type="GO" id="GO:0005737">
    <property type="term" value="C:cytoplasm"/>
    <property type="evidence" value="ECO:0007669"/>
    <property type="project" value="TreeGrafter"/>
</dbReference>
<proteinExistence type="inferred from homology"/>